<evidence type="ECO:0000259" key="2">
    <source>
        <dbReference type="PROSITE" id="PS51898"/>
    </source>
</evidence>
<dbReference type="AlphaFoldDB" id="A0A3B0SGR3"/>
<reference evidence="3" key="1">
    <citation type="submission" date="2018-06" db="EMBL/GenBank/DDBJ databases">
        <authorList>
            <person name="Zhirakovskaya E."/>
        </authorList>
    </citation>
    <scope>NUCLEOTIDE SEQUENCE</scope>
</reference>
<dbReference type="InterPro" id="IPR011010">
    <property type="entry name" value="DNA_brk_join_enz"/>
</dbReference>
<gene>
    <name evidence="3" type="ORF">MNBD_ACTINO01-1388</name>
</gene>
<dbReference type="GO" id="GO:0006310">
    <property type="term" value="P:DNA recombination"/>
    <property type="evidence" value="ECO:0007669"/>
    <property type="project" value="UniProtKB-KW"/>
</dbReference>
<dbReference type="Gene3D" id="1.10.443.10">
    <property type="entry name" value="Intergrase catalytic core"/>
    <property type="match status" value="1"/>
</dbReference>
<dbReference type="GO" id="GO:0015074">
    <property type="term" value="P:DNA integration"/>
    <property type="evidence" value="ECO:0007669"/>
    <property type="project" value="InterPro"/>
</dbReference>
<proteinExistence type="predicted"/>
<dbReference type="InterPro" id="IPR002104">
    <property type="entry name" value="Integrase_catalytic"/>
</dbReference>
<dbReference type="GO" id="GO:0003677">
    <property type="term" value="F:DNA binding"/>
    <property type="evidence" value="ECO:0007669"/>
    <property type="project" value="InterPro"/>
</dbReference>
<keyword evidence="1" id="KW-0233">DNA recombination</keyword>
<evidence type="ECO:0000313" key="3">
    <source>
        <dbReference type="EMBL" id="VAW05105.1"/>
    </source>
</evidence>
<dbReference type="EMBL" id="UOEI01000417">
    <property type="protein sequence ID" value="VAW05105.1"/>
    <property type="molecule type" value="Genomic_DNA"/>
</dbReference>
<dbReference type="Pfam" id="PF00589">
    <property type="entry name" value="Phage_integrase"/>
    <property type="match status" value="1"/>
</dbReference>
<feature type="domain" description="Tyr recombinase" evidence="2">
    <location>
        <begin position="1"/>
        <end position="83"/>
    </location>
</feature>
<organism evidence="3">
    <name type="scientific">hydrothermal vent metagenome</name>
    <dbReference type="NCBI Taxonomy" id="652676"/>
    <lineage>
        <taxon>unclassified sequences</taxon>
        <taxon>metagenomes</taxon>
        <taxon>ecological metagenomes</taxon>
    </lineage>
</organism>
<dbReference type="PROSITE" id="PS51898">
    <property type="entry name" value="TYR_RECOMBINASE"/>
    <property type="match status" value="1"/>
</dbReference>
<dbReference type="InterPro" id="IPR013762">
    <property type="entry name" value="Integrase-like_cat_sf"/>
</dbReference>
<name>A0A3B0SGR3_9ZZZZ</name>
<dbReference type="SUPFAM" id="SSF56349">
    <property type="entry name" value="DNA breaking-rejoining enzymes"/>
    <property type="match status" value="1"/>
</dbReference>
<evidence type="ECO:0000256" key="1">
    <source>
        <dbReference type="ARBA" id="ARBA00023172"/>
    </source>
</evidence>
<protein>
    <recommendedName>
        <fullName evidence="2">Tyr recombinase domain-containing protein</fullName>
    </recommendedName>
</protein>
<accession>A0A3B0SGR3</accession>
<feature type="non-terminal residue" evidence="3">
    <location>
        <position position="1"/>
    </location>
</feature>
<sequence length="105" mass="11765">WTTEAGGFLRRGTFGRIWRTAVGVSVGTPCRIHDLRHTHAAWLIAEGEHPKNIQTRLGHSSIQVTMDRYGHLMDGLDEQTAARLDAIAESIHKRDTGRDPPEISR</sequence>